<dbReference type="PANTHER" id="PTHR28081">
    <property type="entry name" value="DAMAGE-REGULATED IMPORT FACILITATOR 1-RELATED"/>
    <property type="match status" value="1"/>
</dbReference>
<evidence type="ECO:0000256" key="4">
    <source>
        <dbReference type="ARBA" id="ARBA00022490"/>
    </source>
</evidence>
<evidence type="ECO:0000256" key="5">
    <source>
        <dbReference type="ARBA" id="ARBA00023242"/>
    </source>
</evidence>
<keyword evidence="4" id="KW-0963">Cytoplasm</keyword>
<protein>
    <submittedName>
        <fullName evidence="8">Uncharacterized protein</fullName>
    </submittedName>
</protein>
<evidence type="ECO:0000313" key="9">
    <source>
        <dbReference type="Proteomes" id="UP000184356"/>
    </source>
</evidence>
<proteinExistence type="inferred from homology"/>
<dbReference type="GO" id="GO:0008104">
    <property type="term" value="P:intracellular protein localization"/>
    <property type="evidence" value="ECO:0007669"/>
    <property type="project" value="TreeGrafter"/>
</dbReference>
<organism evidence="8 9">
    <name type="scientific">Aspergillus sydowii CBS 593.65</name>
    <dbReference type="NCBI Taxonomy" id="1036612"/>
    <lineage>
        <taxon>Eukaryota</taxon>
        <taxon>Fungi</taxon>
        <taxon>Dikarya</taxon>
        <taxon>Ascomycota</taxon>
        <taxon>Pezizomycotina</taxon>
        <taxon>Eurotiomycetes</taxon>
        <taxon>Eurotiomycetidae</taxon>
        <taxon>Eurotiales</taxon>
        <taxon>Aspergillaceae</taxon>
        <taxon>Aspergillus</taxon>
        <taxon>Aspergillus subgen. Nidulantes</taxon>
    </lineage>
</organism>
<feature type="compositionally biased region" description="Polar residues" evidence="7">
    <location>
        <begin position="158"/>
        <end position="171"/>
    </location>
</feature>
<keyword evidence="6" id="KW-0175">Coiled coil</keyword>
<dbReference type="AlphaFoldDB" id="A0A1L9TX91"/>
<dbReference type="GO" id="GO:0005634">
    <property type="term" value="C:nucleus"/>
    <property type="evidence" value="ECO:0007669"/>
    <property type="project" value="UniProtKB-SubCell"/>
</dbReference>
<dbReference type="OrthoDB" id="4072855at2759"/>
<accession>A0A1L9TX91</accession>
<evidence type="ECO:0000256" key="6">
    <source>
        <dbReference type="SAM" id="Coils"/>
    </source>
</evidence>
<dbReference type="InterPro" id="IPR013900">
    <property type="entry name" value="RNR_inhibitor"/>
</dbReference>
<dbReference type="GO" id="GO:0005737">
    <property type="term" value="C:cytoplasm"/>
    <property type="evidence" value="ECO:0007669"/>
    <property type="project" value="UniProtKB-SubCell"/>
</dbReference>
<keyword evidence="9" id="KW-1185">Reference proteome</keyword>
<dbReference type="GO" id="GO:1990846">
    <property type="term" value="F:ribonucleoside-diphosphate reductase inhibitor activity"/>
    <property type="evidence" value="ECO:0007669"/>
    <property type="project" value="TreeGrafter"/>
</dbReference>
<keyword evidence="5" id="KW-0539">Nucleus</keyword>
<evidence type="ECO:0000256" key="3">
    <source>
        <dbReference type="ARBA" id="ARBA00005459"/>
    </source>
</evidence>
<name>A0A1L9TX91_9EURO</name>
<dbReference type="VEuPathDB" id="FungiDB:ASPSYDRAFT_38559"/>
<dbReference type="Pfam" id="PF08591">
    <property type="entry name" value="RNR_inhib"/>
    <property type="match status" value="1"/>
</dbReference>
<reference evidence="9" key="1">
    <citation type="journal article" date="2017" name="Genome Biol.">
        <title>Comparative genomics reveals high biological diversity and specific adaptations in the industrially and medically important fungal genus Aspergillus.</title>
        <authorList>
            <person name="de Vries R.P."/>
            <person name="Riley R."/>
            <person name="Wiebenga A."/>
            <person name="Aguilar-Osorio G."/>
            <person name="Amillis S."/>
            <person name="Uchima C.A."/>
            <person name="Anderluh G."/>
            <person name="Asadollahi M."/>
            <person name="Askin M."/>
            <person name="Barry K."/>
            <person name="Battaglia E."/>
            <person name="Bayram O."/>
            <person name="Benocci T."/>
            <person name="Braus-Stromeyer S.A."/>
            <person name="Caldana C."/>
            <person name="Canovas D."/>
            <person name="Cerqueira G.C."/>
            <person name="Chen F."/>
            <person name="Chen W."/>
            <person name="Choi C."/>
            <person name="Clum A."/>
            <person name="Dos Santos R.A."/>
            <person name="Damasio A.R."/>
            <person name="Diallinas G."/>
            <person name="Emri T."/>
            <person name="Fekete E."/>
            <person name="Flipphi M."/>
            <person name="Freyberg S."/>
            <person name="Gallo A."/>
            <person name="Gournas C."/>
            <person name="Habgood R."/>
            <person name="Hainaut M."/>
            <person name="Harispe M.L."/>
            <person name="Henrissat B."/>
            <person name="Hilden K.S."/>
            <person name="Hope R."/>
            <person name="Hossain A."/>
            <person name="Karabika E."/>
            <person name="Karaffa L."/>
            <person name="Karanyi Z."/>
            <person name="Krasevec N."/>
            <person name="Kuo A."/>
            <person name="Kusch H."/>
            <person name="LaButti K."/>
            <person name="Lagendijk E.L."/>
            <person name="Lapidus A."/>
            <person name="Levasseur A."/>
            <person name="Lindquist E."/>
            <person name="Lipzen A."/>
            <person name="Logrieco A.F."/>
            <person name="MacCabe A."/>
            <person name="Maekelae M.R."/>
            <person name="Malavazi I."/>
            <person name="Melin P."/>
            <person name="Meyer V."/>
            <person name="Mielnichuk N."/>
            <person name="Miskei M."/>
            <person name="Molnar A.P."/>
            <person name="Mule G."/>
            <person name="Ngan C.Y."/>
            <person name="Orejas M."/>
            <person name="Orosz E."/>
            <person name="Ouedraogo J.P."/>
            <person name="Overkamp K.M."/>
            <person name="Park H.-S."/>
            <person name="Perrone G."/>
            <person name="Piumi F."/>
            <person name="Punt P.J."/>
            <person name="Ram A.F."/>
            <person name="Ramon A."/>
            <person name="Rauscher S."/>
            <person name="Record E."/>
            <person name="Riano-Pachon D.M."/>
            <person name="Robert V."/>
            <person name="Roehrig J."/>
            <person name="Ruller R."/>
            <person name="Salamov A."/>
            <person name="Salih N.S."/>
            <person name="Samson R.A."/>
            <person name="Sandor E."/>
            <person name="Sanguinetti M."/>
            <person name="Schuetze T."/>
            <person name="Sepcic K."/>
            <person name="Shelest E."/>
            <person name="Sherlock G."/>
            <person name="Sophianopoulou V."/>
            <person name="Squina F.M."/>
            <person name="Sun H."/>
            <person name="Susca A."/>
            <person name="Todd R.B."/>
            <person name="Tsang A."/>
            <person name="Unkles S.E."/>
            <person name="van de Wiele N."/>
            <person name="van Rossen-Uffink D."/>
            <person name="Oliveira J.V."/>
            <person name="Vesth T.C."/>
            <person name="Visser J."/>
            <person name="Yu J.-H."/>
            <person name="Zhou M."/>
            <person name="Andersen M.R."/>
            <person name="Archer D.B."/>
            <person name="Baker S.E."/>
            <person name="Benoit I."/>
            <person name="Brakhage A.A."/>
            <person name="Braus G.H."/>
            <person name="Fischer R."/>
            <person name="Frisvad J.C."/>
            <person name="Goldman G.H."/>
            <person name="Houbraken J."/>
            <person name="Oakley B."/>
            <person name="Pocsi I."/>
            <person name="Scazzocchio C."/>
            <person name="Seiboth B."/>
            <person name="vanKuyk P.A."/>
            <person name="Wortman J."/>
            <person name="Dyer P.S."/>
            <person name="Grigoriev I.V."/>
        </authorList>
    </citation>
    <scope>NUCLEOTIDE SEQUENCE [LARGE SCALE GENOMIC DNA]</scope>
    <source>
        <strain evidence="9">CBS 593.65</strain>
    </source>
</reference>
<feature type="region of interest" description="Disordered" evidence="7">
    <location>
        <begin position="131"/>
        <end position="171"/>
    </location>
</feature>
<evidence type="ECO:0000256" key="1">
    <source>
        <dbReference type="ARBA" id="ARBA00004123"/>
    </source>
</evidence>
<dbReference type="EMBL" id="KV878582">
    <property type="protein sequence ID" value="OJJ63893.1"/>
    <property type="molecule type" value="Genomic_DNA"/>
</dbReference>
<dbReference type="RefSeq" id="XP_040707699.1">
    <property type="nucleotide sequence ID" value="XM_040845738.1"/>
</dbReference>
<comment type="subcellular location">
    <subcellularLocation>
        <location evidence="2">Cytoplasm</location>
    </subcellularLocation>
    <subcellularLocation>
        <location evidence="1">Nucleus</location>
    </subcellularLocation>
</comment>
<dbReference type="GeneID" id="63761811"/>
<sequence length="275" mass="30839">MASTATLDLSSKRRRFQPPITTFFTPSLDPAAPSSPSHLSHNHYAAVTHSPHPVVPAKVQASLLSVGMRVRKSIADGYKTNLAKAEEKHTAYEDNKATFNKTTTTYTTLPNRSELAPFCGMSKSDEVLQPFPHPTGHTLRNHSRTLATDETEDALSLPPSSQESVDSELSTPTVNILQRKRTHGDFDIDPYEDELEQVDLGDDENMSQTWHDPLRQHPVTHITGRTILSPSVTHQRRRAFGLQNYKAVQSPMDLDDFEEPAFLRKREEVDMDVEV</sequence>
<gene>
    <name evidence="8" type="ORF">ASPSYDRAFT_38559</name>
</gene>
<comment type="similarity">
    <text evidence="3">Belongs to the DIF1/spd1 family.</text>
</comment>
<dbReference type="Proteomes" id="UP000184356">
    <property type="component" value="Unassembled WGS sequence"/>
</dbReference>
<feature type="coiled-coil region" evidence="6">
    <location>
        <begin position="75"/>
        <end position="102"/>
    </location>
</feature>
<evidence type="ECO:0000256" key="7">
    <source>
        <dbReference type="SAM" id="MobiDB-lite"/>
    </source>
</evidence>
<dbReference type="PANTHER" id="PTHR28081:SF1">
    <property type="entry name" value="DAMAGE-REGULATED IMPORT FACILITATOR 1"/>
    <property type="match status" value="1"/>
</dbReference>
<evidence type="ECO:0000256" key="2">
    <source>
        <dbReference type="ARBA" id="ARBA00004496"/>
    </source>
</evidence>
<evidence type="ECO:0000313" key="8">
    <source>
        <dbReference type="EMBL" id="OJJ63893.1"/>
    </source>
</evidence>